<dbReference type="Gene3D" id="1.10.540.10">
    <property type="entry name" value="Acyl-CoA dehydrogenase/oxidase, N-terminal domain"/>
    <property type="match status" value="1"/>
</dbReference>
<evidence type="ECO:0000313" key="8">
    <source>
        <dbReference type="EMBL" id="GAA2146836.1"/>
    </source>
</evidence>
<proteinExistence type="inferred from homology"/>
<keyword evidence="5" id="KW-0560">Oxidoreductase</keyword>
<dbReference type="SUPFAM" id="SSF47203">
    <property type="entry name" value="Acyl-CoA dehydrogenase C-terminal domain-like"/>
    <property type="match status" value="1"/>
</dbReference>
<dbReference type="PANTHER" id="PTHR43884:SF20">
    <property type="entry name" value="ACYL-COA DEHYDROGENASE FADE28"/>
    <property type="match status" value="1"/>
</dbReference>
<evidence type="ECO:0000259" key="7">
    <source>
        <dbReference type="Pfam" id="PF02771"/>
    </source>
</evidence>
<dbReference type="InterPro" id="IPR009075">
    <property type="entry name" value="AcylCo_DH/oxidase_C"/>
</dbReference>
<dbReference type="RefSeq" id="WP_344271193.1">
    <property type="nucleotide sequence ID" value="NZ_BAAAMR010000044.1"/>
</dbReference>
<dbReference type="Gene3D" id="1.20.140.10">
    <property type="entry name" value="Butyryl-CoA Dehydrogenase, subunit A, domain 3"/>
    <property type="match status" value="1"/>
</dbReference>
<comment type="caution">
    <text evidence="8">The sequence shown here is derived from an EMBL/GenBank/DDBJ whole genome shotgun (WGS) entry which is preliminary data.</text>
</comment>
<dbReference type="InterPro" id="IPR037069">
    <property type="entry name" value="AcylCoA_DH/ox_N_sf"/>
</dbReference>
<dbReference type="Pfam" id="PF02771">
    <property type="entry name" value="Acyl-CoA_dh_N"/>
    <property type="match status" value="1"/>
</dbReference>
<dbReference type="EMBL" id="BAAAMR010000044">
    <property type="protein sequence ID" value="GAA2146836.1"/>
    <property type="molecule type" value="Genomic_DNA"/>
</dbReference>
<organism evidence="8 9">
    <name type="scientific">Actinomadura napierensis</name>
    <dbReference type="NCBI Taxonomy" id="267854"/>
    <lineage>
        <taxon>Bacteria</taxon>
        <taxon>Bacillati</taxon>
        <taxon>Actinomycetota</taxon>
        <taxon>Actinomycetes</taxon>
        <taxon>Streptosporangiales</taxon>
        <taxon>Thermomonosporaceae</taxon>
        <taxon>Actinomadura</taxon>
    </lineage>
</organism>
<keyword evidence="9" id="KW-1185">Reference proteome</keyword>
<protein>
    <submittedName>
        <fullName evidence="8">Acyl-CoA dehydrogenase family protein</fullName>
    </submittedName>
</protein>
<feature type="domain" description="Acyl-CoA dehydrogenase/oxidase N-terminal" evidence="7">
    <location>
        <begin position="7"/>
        <end position="90"/>
    </location>
</feature>
<dbReference type="InterPro" id="IPR036250">
    <property type="entry name" value="AcylCo_DH-like_C"/>
</dbReference>
<accession>A0ABN2ZT63</accession>
<feature type="domain" description="Acyl-CoA dehydrogenase/oxidase C-terminal" evidence="6">
    <location>
        <begin position="195"/>
        <end position="333"/>
    </location>
</feature>
<evidence type="ECO:0000259" key="6">
    <source>
        <dbReference type="Pfam" id="PF00441"/>
    </source>
</evidence>
<gene>
    <name evidence="8" type="ORF">GCM10009727_48470</name>
</gene>
<dbReference type="Pfam" id="PF00441">
    <property type="entry name" value="Acyl-CoA_dh_1"/>
    <property type="match status" value="1"/>
</dbReference>
<dbReference type="Proteomes" id="UP001501020">
    <property type="component" value="Unassembled WGS sequence"/>
</dbReference>
<sequence>MDLELNPEQRDVAAAFEQVLERESSAERVRAAEDAGYDPALWKVLSAMGAVGVAVPEAVGGSGKGVLELGLLAESLGRHLACAPLVEAATAAMLLADARGQDATLSEALAGGAPIVFCPRPAVDGSVILVPGGGGAQAVVALDADHLVLARGAPPKAQGDLGFLACADRPLRGAAIERTVVARGEHARRLWRIALGRWRLGTAATLVGVAEQALATAVRYAKAREQFGVPIGSFQAIQHLLAQIVMAVDGARLLVRETSWRHDTTAAEWRDAADIAFAHAAETAVRAAEACLHVHGGYGYTLEYDAQLYLRRAKALQLQGGDPEVIWEAIGAATMRRMH</sequence>
<name>A0ABN2ZT63_9ACTN</name>
<evidence type="ECO:0000256" key="4">
    <source>
        <dbReference type="ARBA" id="ARBA00022827"/>
    </source>
</evidence>
<reference evidence="8 9" key="1">
    <citation type="journal article" date="2019" name="Int. J. Syst. Evol. Microbiol.">
        <title>The Global Catalogue of Microorganisms (GCM) 10K type strain sequencing project: providing services to taxonomists for standard genome sequencing and annotation.</title>
        <authorList>
            <consortium name="The Broad Institute Genomics Platform"/>
            <consortium name="The Broad Institute Genome Sequencing Center for Infectious Disease"/>
            <person name="Wu L."/>
            <person name="Ma J."/>
        </authorList>
    </citation>
    <scope>NUCLEOTIDE SEQUENCE [LARGE SCALE GENOMIC DNA]</scope>
    <source>
        <strain evidence="8 9">JCM 13850</strain>
    </source>
</reference>
<keyword evidence="3" id="KW-0285">Flavoprotein</keyword>
<dbReference type="PANTHER" id="PTHR43884">
    <property type="entry name" value="ACYL-COA DEHYDROGENASE"/>
    <property type="match status" value="1"/>
</dbReference>
<comment type="cofactor">
    <cofactor evidence="1">
        <name>FAD</name>
        <dbReference type="ChEBI" id="CHEBI:57692"/>
    </cofactor>
</comment>
<evidence type="ECO:0000313" key="9">
    <source>
        <dbReference type="Proteomes" id="UP001501020"/>
    </source>
</evidence>
<evidence type="ECO:0000256" key="1">
    <source>
        <dbReference type="ARBA" id="ARBA00001974"/>
    </source>
</evidence>
<dbReference type="InterPro" id="IPR013786">
    <property type="entry name" value="AcylCoA_DH/ox_N"/>
</dbReference>
<evidence type="ECO:0000256" key="3">
    <source>
        <dbReference type="ARBA" id="ARBA00022630"/>
    </source>
</evidence>
<comment type="similarity">
    <text evidence="2">Belongs to the acyl-CoA dehydrogenase family.</text>
</comment>
<keyword evidence="4" id="KW-0274">FAD</keyword>
<dbReference type="SUPFAM" id="SSF56645">
    <property type="entry name" value="Acyl-CoA dehydrogenase NM domain-like"/>
    <property type="match status" value="1"/>
</dbReference>
<evidence type="ECO:0000256" key="2">
    <source>
        <dbReference type="ARBA" id="ARBA00009347"/>
    </source>
</evidence>
<evidence type="ECO:0000256" key="5">
    <source>
        <dbReference type="ARBA" id="ARBA00023002"/>
    </source>
</evidence>
<dbReference type="InterPro" id="IPR009100">
    <property type="entry name" value="AcylCoA_DH/oxidase_NM_dom_sf"/>
</dbReference>